<reference evidence="1" key="1">
    <citation type="submission" date="2019-04" db="EMBL/GenBank/DDBJ databases">
        <title>An insight into the mialome of Ixodes scapularis.</title>
        <authorList>
            <person name="Ribeiro J.M."/>
            <person name="Mather T.N."/>
            <person name="Karim S."/>
        </authorList>
    </citation>
    <scope>NUCLEOTIDE SEQUENCE</scope>
</reference>
<protein>
    <submittedName>
        <fullName evidence="1">Putative secreted protein</fullName>
    </submittedName>
</protein>
<proteinExistence type="predicted"/>
<dbReference type="AlphaFoldDB" id="A0A4D5RAN1"/>
<name>A0A4D5RAN1_IXOSC</name>
<evidence type="ECO:0000313" key="1">
    <source>
        <dbReference type="EMBL" id="MOY34026.1"/>
    </source>
</evidence>
<dbReference type="EMBL" id="GHJT01000055">
    <property type="protein sequence ID" value="MOY34026.1"/>
    <property type="molecule type" value="Transcribed_RNA"/>
</dbReference>
<organism evidence="1">
    <name type="scientific">Ixodes scapularis</name>
    <name type="common">Black-legged tick</name>
    <name type="synonym">Deer tick</name>
    <dbReference type="NCBI Taxonomy" id="6945"/>
    <lineage>
        <taxon>Eukaryota</taxon>
        <taxon>Metazoa</taxon>
        <taxon>Ecdysozoa</taxon>
        <taxon>Arthropoda</taxon>
        <taxon>Chelicerata</taxon>
        <taxon>Arachnida</taxon>
        <taxon>Acari</taxon>
        <taxon>Parasitiformes</taxon>
        <taxon>Ixodida</taxon>
        <taxon>Ixodoidea</taxon>
        <taxon>Ixodidae</taxon>
        <taxon>Ixodinae</taxon>
        <taxon>Ixodes</taxon>
    </lineage>
</organism>
<accession>A0A4D5RAN1</accession>
<sequence>MYTFAPSRDVLFFASFALPVFVSFLLASFFAHRVLCRSTEISRFPGCAKEKGNPTLLCTDLFLLSPHGRATYHSTGTEQLGWACWREYYYYCYYYYYYYYTHTHYMPHDIQMGSRNMSLFFKRA</sequence>